<evidence type="ECO:0000313" key="15">
    <source>
        <dbReference type="EMBL" id="OCH91763.1"/>
    </source>
</evidence>
<keyword evidence="9" id="KW-0811">Translocation</keyword>
<feature type="transmembrane region" description="Helical" evidence="14">
    <location>
        <begin position="91"/>
        <end position="113"/>
    </location>
</feature>
<evidence type="ECO:0000256" key="7">
    <source>
        <dbReference type="ARBA" id="ARBA00022927"/>
    </source>
</evidence>
<organism evidence="15 16">
    <name type="scientific">Obba rivulosa</name>
    <dbReference type="NCBI Taxonomy" id="1052685"/>
    <lineage>
        <taxon>Eukaryota</taxon>
        <taxon>Fungi</taxon>
        <taxon>Dikarya</taxon>
        <taxon>Basidiomycota</taxon>
        <taxon>Agaricomycotina</taxon>
        <taxon>Agaricomycetes</taxon>
        <taxon>Polyporales</taxon>
        <taxon>Gelatoporiaceae</taxon>
        <taxon>Obba</taxon>
    </lineage>
</organism>
<dbReference type="GO" id="GO:0070631">
    <property type="term" value="P:spindle pole body localization"/>
    <property type="evidence" value="ECO:0007669"/>
    <property type="project" value="TreeGrafter"/>
</dbReference>
<evidence type="ECO:0000313" key="16">
    <source>
        <dbReference type="Proteomes" id="UP000250043"/>
    </source>
</evidence>
<keyword evidence="11 14" id="KW-0472">Membrane</keyword>
<feature type="transmembrane region" description="Helical" evidence="14">
    <location>
        <begin position="238"/>
        <end position="263"/>
    </location>
</feature>
<dbReference type="AlphaFoldDB" id="A0A8E2AWS1"/>
<keyword evidence="7" id="KW-0653">Protein transport</keyword>
<dbReference type="Pfam" id="PF09531">
    <property type="entry name" value="Ndc1_Nup"/>
    <property type="match status" value="1"/>
</dbReference>
<evidence type="ECO:0000256" key="12">
    <source>
        <dbReference type="ARBA" id="ARBA00023242"/>
    </source>
</evidence>
<evidence type="ECO:0008006" key="17">
    <source>
        <dbReference type="Google" id="ProtNLM"/>
    </source>
</evidence>
<keyword evidence="6" id="KW-0509">mRNA transport</keyword>
<keyword evidence="10" id="KW-0906">Nuclear pore complex</keyword>
<evidence type="ECO:0000256" key="10">
    <source>
        <dbReference type="ARBA" id="ARBA00023132"/>
    </source>
</evidence>
<accession>A0A8E2AWS1</accession>
<dbReference type="PANTHER" id="PTHR13269">
    <property type="entry name" value="NUCLEOPORIN NDC1"/>
    <property type="match status" value="1"/>
</dbReference>
<keyword evidence="8 14" id="KW-1133">Transmembrane helix</keyword>
<evidence type="ECO:0000256" key="4">
    <source>
        <dbReference type="ARBA" id="ARBA00022448"/>
    </source>
</evidence>
<keyword evidence="4" id="KW-0813">Transport</keyword>
<comment type="subcellular location">
    <subcellularLocation>
        <location evidence="1">Nucleus membrane</location>
        <topology evidence="1">Multi-pass membrane protein</topology>
    </subcellularLocation>
    <subcellularLocation>
        <location evidence="2">Nucleus</location>
        <location evidence="2">Nuclear pore complex</location>
    </subcellularLocation>
</comment>
<feature type="transmembrane region" description="Helical" evidence="14">
    <location>
        <begin position="145"/>
        <end position="167"/>
    </location>
</feature>
<sequence length="695" mass="75946">MPDTPAALGKSHSATPVRAIRTTLSNRVALSIPPASQTYEPLVKAALRHRLLYRIFAPSFLVCWILATTWSARMQGGLSGLGLGGLLSVPLTPVTLGSAGAFWCLSAVPVVVLRKVYLTVAPTAAFSPSTILRSALAKPSTPPAILCYASSSILVAFLHIVMTYTYGSPSGEDSHLTLFVKSKKHPYYLNGRVLYLISSQIVVALAYFVRNAMLDRFAVHWTELSTTPNRVQTRIDHLARVLTALLAVGIFAGLCVAGHILLFGVARSIVLPILFKIPIVSRLLRPFMAHFLRGRFTLTLLARHWSLVTRTYYLGLTTLVSWEFAESAFDEAVSVAHHTGAPTPTLISGTTSADAYYKHFAYAELREVACNDTPEGGARRTELFTDQKYHPSLWTTLAREALLTLGRDYQLLLRRGKPSAAAPAPPPPPPVSKPPLPATPAQLIRGPVLKASPSSPLRNVLDTIASDGALPAAVASTAEAAHLPELFRSVLHTDAAAQTAVATLRKKEEDVKGLVQRTRTRWRDALAALVEDGLPKGMLEATMEVREWWTRERVHKRVEASLPNRQLDVLVIDVLSALVCASLTEDQYGVVQRDIPKILEALLDFLQAIEDYQTEVNAMYSPPSEEELPKLSPKEIAQKDTLAMEVAKASEILSEVGDALKDGVVHIVRTFGDKLTAFKFPPRTARKLQGFVDYS</sequence>
<evidence type="ECO:0000256" key="1">
    <source>
        <dbReference type="ARBA" id="ARBA00004232"/>
    </source>
</evidence>
<evidence type="ECO:0000256" key="11">
    <source>
        <dbReference type="ARBA" id="ARBA00023136"/>
    </source>
</evidence>
<feature type="transmembrane region" description="Helical" evidence="14">
    <location>
        <begin position="187"/>
        <end position="209"/>
    </location>
</feature>
<dbReference type="GO" id="GO:0031965">
    <property type="term" value="C:nuclear membrane"/>
    <property type="evidence" value="ECO:0007669"/>
    <property type="project" value="UniProtKB-SubCell"/>
</dbReference>
<evidence type="ECO:0000256" key="2">
    <source>
        <dbReference type="ARBA" id="ARBA00004567"/>
    </source>
</evidence>
<feature type="compositionally biased region" description="Pro residues" evidence="13">
    <location>
        <begin position="423"/>
        <end position="438"/>
    </location>
</feature>
<dbReference type="GO" id="GO:0015031">
    <property type="term" value="P:protein transport"/>
    <property type="evidence" value="ECO:0007669"/>
    <property type="project" value="UniProtKB-KW"/>
</dbReference>
<reference evidence="15 16" key="1">
    <citation type="submission" date="2016-07" db="EMBL/GenBank/DDBJ databases">
        <title>Draft genome of the white-rot fungus Obba rivulosa 3A-2.</title>
        <authorList>
            <consortium name="DOE Joint Genome Institute"/>
            <person name="Miettinen O."/>
            <person name="Riley R."/>
            <person name="Acob R."/>
            <person name="Barry K."/>
            <person name="Cullen D."/>
            <person name="De Vries R."/>
            <person name="Hainaut M."/>
            <person name="Hatakka A."/>
            <person name="Henrissat B."/>
            <person name="Hilden K."/>
            <person name="Kuo R."/>
            <person name="Labutti K."/>
            <person name="Lipzen A."/>
            <person name="Makela M.R."/>
            <person name="Sandor L."/>
            <person name="Spatafora J.W."/>
            <person name="Grigoriev I.V."/>
            <person name="Hibbett D.S."/>
        </authorList>
    </citation>
    <scope>NUCLEOTIDE SEQUENCE [LARGE SCALE GENOMIC DNA]</scope>
    <source>
        <strain evidence="15 16">3A-2</strain>
    </source>
</reference>
<dbReference type="GO" id="GO:0005816">
    <property type="term" value="C:spindle pole body"/>
    <property type="evidence" value="ECO:0007669"/>
    <property type="project" value="TreeGrafter"/>
</dbReference>
<dbReference type="Proteomes" id="UP000250043">
    <property type="component" value="Unassembled WGS sequence"/>
</dbReference>
<evidence type="ECO:0000256" key="5">
    <source>
        <dbReference type="ARBA" id="ARBA00022692"/>
    </source>
</evidence>
<dbReference type="GO" id="GO:0006999">
    <property type="term" value="P:nuclear pore organization"/>
    <property type="evidence" value="ECO:0007669"/>
    <property type="project" value="TreeGrafter"/>
</dbReference>
<comment type="similarity">
    <text evidence="3">Belongs to the NDC1 family.</text>
</comment>
<dbReference type="GO" id="GO:0070762">
    <property type="term" value="C:nuclear pore transmembrane ring"/>
    <property type="evidence" value="ECO:0007669"/>
    <property type="project" value="TreeGrafter"/>
</dbReference>
<evidence type="ECO:0000256" key="8">
    <source>
        <dbReference type="ARBA" id="ARBA00022989"/>
    </source>
</evidence>
<gene>
    <name evidence="15" type="ORF">OBBRIDRAFT_774684</name>
</gene>
<feature type="transmembrane region" description="Helical" evidence="14">
    <location>
        <begin position="51"/>
        <end position="71"/>
    </location>
</feature>
<protein>
    <recommendedName>
        <fullName evidence="17">Nucleoporin NDC1</fullName>
    </recommendedName>
</protein>
<dbReference type="InterPro" id="IPR019049">
    <property type="entry name" value="Nucleoporin_prot_Ndc1/Nup"/>
</dbReference>
<evidence type="ECO:0000256" key="3">
    <source>
        <dbReference type="ARBA" id="ARBA00005760"/>
    </source>
</evidence>
<keyword evidence="16" id="KW-1185">Reference proteome</keyword>
<dbReference type="EMBL" id="KV722380">
    <property type="protein sequence ID" value="OCH91763.1"/>
    <property type="molecule type" value="Genomic_DNA"/>
</dbReference>
<dbReference type="OrthoDB" id="67850at2759"/>
<dbReference type="GO" id="GO:0051028">
    <property type="term" value="P:mRNA transport"/>
    <property type="evidence" value="ECO:0007669"/>
    <property type="project" value="UniProtKB-KW"/>
</dbReference>
<evidence type="ECO:0000256" key="6">
    <source>
        <dbReference type="ARBA" id="ARBA00022816"/>
    </source>
</evidence>
<evidence type="ECO:0000256" key="13">
    <source>
        <dbReference type="SAM" id="MobiDB-lite"/>
    </source>
</evidence>
<evidence type="ECO:0000256" key="9">
    <source>
        <dbReference type="ARBA" id="ARBA00023010"/>
    </source>
</evidence>
<dbReference type="GO" id="GO:0030674">
    <property type="term" value="F:protein-macromolecule adaptor activity"/>
    <property type="evidence" value="ECO:0007669"/>
    <property type="project" value="TreeGrafter"/>
</dbReference>
<evidence type="ECO:0000256" key="14">
    <source>
        <dbReference type="SAM" id="Phobius"/>
    </source>
</evidence>
<dbReference type="PANTHER" id="PTHR13269:SF6">
    <property type="entry name" value="NUCLEOPORIN NDC1"/>
    <property type="match status" value="1"/>
</dbReference>
<proteinExistence type="inferred from homology"/>
<feature type="region of interest" description="Disordered" evidence="13">
    <location>
        <begin position="417"/>
        <end position="440"/>
    </location>
</feature>
<keyword evidence="5 14" id="KW-0812">Transmembrane</keyword>
<name>A0A8E2AWS1_9APHY</name>
<keyword evidence="12" id="KW-0539">Nucleus</keyword>